<dbReference type="AlphaFoldDB" id="V2YYE3"/>
<dbReference type="Proteomes" id="UP000017559">
    <property type="component" value="Unassembled WGS sequence"/>
</dbReference>
<organism evidence="1 2">
    <name type="scientific">Moniliophthora roreri (strain MCA 2997)</name>
    <name type="common">Cocoa frosty pod rot fungus</name>
    <name type="synonym">Crinipellis roreri</name>
    <dbReference type="NCBI Taxonomy" id="1381753"/>
    <lineage>
        <taxon>Eukaryota</taxon>
        <taxon>Fungi</taxon>
        <taxon>Dikarya</taxon>
        <taxon>Basidiomycota</taxon>
        <taxon>Agaricomycotina</taxon>
        <taxon>Agaricomycetes</taxon>
        <taxon>Agaricomycetidae</taxon>
        <taxon>Agaricales</taxon>
        <taxon>Marasmiineae</taxon>
        <taxon>Marasmiaceae</taxon>
        <taxon>Moniliophthora</taxon>
    </lineage>
</organism>
<reference evidence="1 2" key="1">
    <citation type="journal article" date="2014" name="BMC Genomics">
        <title>Genome and secretome analysis of the hemibiotrophic fungal pathogen, Moniliophthora roreri, which causes frosty pod rot disease of cacao: mechanisms of the biotrophic and necrotrophic phases.</title>
        <authorList>
            <person name="Meinhardt L.W."/>
            <person name="Costa G.G.L."/>
            <person name="Thomazella D.P.T."/>
            <person name="Teixeira P.J.P.L."/>
            <person name="Carazzolle M.F."/>
            <person name="Schuster S.C."/>
            <person name="Carlson J.E."/>
            <person name="Guiltinan M.J."/>
            <person name="Mieczkowski P."/>
            <person name="Farmer A."/>
            <person name="Ramaraj T."/>
            <person name="Crozier J."/>
            <person name="Davis R.E."/>
            <person name="Shao J."/>
            <person name="Melnick R.L."/>
            <person name="Pereira G.A.G."/>
            <person name="Bailey B.A."/>
        </authorList>
    </citation>
    <scope>NUCLEOTIDE SEQUENCE [LARGE SCALE GENOMIC DNA]</scope>
    <source>
        <strain evidence="1 2">MCA 2997</strain>
    </source>
</reference>
<comment type="caution">
    <text evidence="1">The sequence shown here is derived from an EMBL/GenBank/DDBJ whole genome shotgun (WGS) entry which is preliminary data.</text>
</comment>
<protein>
    <submittedName>
        <fullName evidence="1">Uncharacterized protein</fullName>
    </submittedName>
</protein>
<keyword evidence="2" id="KW-1185">Reference proteome</keyword>
<sequence>MQSQTHLVGLLQAFGDLIPNTSHLAASDLASRCPYDLDLLKIRPTRQIHGDTKDPVHRRVARILDVLLAFSGCSASSNDSMTMSLRVTPNLVRMFVAPDDLCVYWLTEVTKNLGRDTGIIRF</sequence>
<name>V2YYE3_MONRO</name>
<dbReference type="HOGENOM" id="CLU_2027304_0_0_1"/>
<evidence type="ECO:0000313" key="2">
    <source>
        <dbReference type="Proteomes" id="UP000017559"/>
    </source>
</evidence>
<accession>V2YYE3</accession>
<proteinExistence type="predicted"/>
<dbReference type="EMBL" id="AWSO01000043">
    <property type="protein sequence ID" value="ESK96709.1"/>
    <property type="molecule type" value="Genomic_DNA"/>
</dbReference>
<gene>
    <name evidence="1" type="ORF">Moror_6726</name>
</gene>
<dbReference type="KEGG" id="mrr:Moror_6726"/>
<evidence type="ECO:0000313" key="1">
    <source>
        <dbReference type="EMBL" id="ESK96709.1"/>
    </source>
</evidence>